<evidence type="ECO:0000313" key="4">
    <source>
        <dbReference type="Proteomes" id="UP001642409"/>
    </source>
</evidence>
<evidence type="ECO:0000313" key="3">
    <source>
        <dbReference type="EMBL" id="CAL6094801.1"/>
    </source>
</evidence>
<proteinExistence type="predicted"/>
<gene>
    <name evidence="2" type="ORF">HINF_LOCUS14424</name>
    <name evidence="3" type="ORF">HINF_LOCUS67642</name>
</gene>
<keyword evidence="4" id="KW-1185">Reference proteome</keyword>
<dbReference type="EMBL" id="CAXDID020000470">
    <property type="protein sequence ID" value="CAL6094801.1"/>
    <property type="molecule type" value="Genomic_DNA"/>
</dbReference>
<feature type="region of interest" description="Disordered" evidence="1">
    <location>
        <begin position="79"/>
        <end position="131"/>
    </location>
</feature>
<protein>
    <submittedName>
        <fullName evidence="3">Hypothetical_protein</fullName>
    </submittedName>
</protein>
<reference evidence="2" key="1">
    <citation type="submission" date="2023-06" db="EMBL/GenBank/DDBJ databases">
        <authorList>
            <person name="Kurt Z."/>
        </authorList>
    </citation>
    <scope>NUCLEOTIDE SEQUENCE</scope>
</reference>
<evidence type="ECO:0000256" key="1">
    <source>
        <dbReference type="SAM" id="MobiDB-lite"/>
    </source>
</evidence>
<dbReference type="EMBL" id="CATOUU010000372">
    <property type="protein sequence ID" value="CAI9926779.1"/>
    <property type="molecule type" value="Genomic_DNA"/>
</dbReference>
<dbReference type="AlphaFoldDB" id="A0AA86NXZ0"/>
<organism evidence="2">
    <name type="scientific">Hexamita inflata</name>
    <dbReference type="NCBI Taxonomy" id="28002"/>
    <lineage>
        <taxon>Eukaryota</taxon>
        <taxon>Metamonada</taxon>
        <taxon>Diplomonadida</taxon>
        <taxon>Hexamitidae</taxon>
        <taxon>Hexamitinae</taxon>
        <taxon>Hexamita</taxon>
    </lineage>
</organism>
<reference evidence="3 4" key="2">
    <citation type="submission" date="2024-07" db="EMBL/GenBank/DDBJ databases">
        <authorList>
            <person name="Akdeniz Z."/>
        </authorList>
    </citation>
    <scope>NUCLEOTIDE SEQUENCE [LARGE SCALE GENOMIC DNA]</scope>
</reference>
<comment type="caution">
    <text evidence="2">The sequence shown here is derived from an EMBL/GenBank/DDBJ whole genome shotgun (WGS) entry which is preliminary data.</text>
</comment>
<dbReference type="Proteomes" id="UP001642409">
    <property type="component" value="Unassembled WGS sequence"/>
</dbReference>
<name>A0AA86NXZ0_9EUKA</name>
<accession>A0AA86NXZ0</accession>
<sequence length="131" mass="16180">MMAYVNFICVYITKVHDDYVLPPFSTETVKSGLEMVQVYLNQKSHVYLNSRFTVLLNLQCYNRKNEKPLRKLKVQIKYQRRKSRKLMNKNKQKNKKKKFKKKKMKKKKLKRKKKQINKRRKKKTRLKLRRM</sequence>
<evidence type="ECO:0000313" key="2">
    <source>
        <dbReference type="EMBL" id="CAI9926779.1"/>
    </source>
</evidence>